<organism evidence="1 2">
    <name type="scientific">Levilactobacillus zymae</name>
    <dbReference type="NCBI Taxonomy" id="267363"/>
    <lineage>
        <taxon>Bacteria</taxon>
        <taxon>Bacillati</taxon>
        <taxon>Bacillota</taxon>
        <taxon>Bacilli</taxon>
        <taxon>Lactobacillales</taxon>
        <taxon>Lactobacillaceae</taxon>
        <taxon>Levilactobacillus</taxon>
    </lineage>
</organism>
<accession>A0A1Y6JY82</accession>
<dbReference type="AlphaFoldDB" id="A0A1Y6JY82"/>
<sequence>MQTKQTVYSQLVTEPTGFSLVNEAGQPDRPLHLYDFASFLSYKNLPTNQAIRDAIATQTQPLAPATAETVAGVDVTVDTTPFTDPARNQEPFNNDYMFVALNCAVRKENYSDEKWRMFHDVQRKPNTFYLAFKTNAPRFREAYITDILKNSLESLASNAKAKFFVDEEQKGTHHLLTDDVTTLATILHEKDVKRFARDQKANARRTTPKPILPVTTVAEFAALIPAYRDTYRKSAALFSRECAIVQPKQLIVFGNDALATMQNMVNDGLFDADPTVQGLIKNALETEHYAAQGKVKGKGMAARYWMAAADTLTAATDRATN</sequence>
<protein>
    <submittedName>
        <fullName evidence="1">Uncharacterized protein</fullName>
    </submittedName>
</protein>
<dbReference type="RefSeq" id="WP_087741727.1">
    <property type="nucleotide sequence ID" value="NZ_LT854705.1"/>
</dbReference>
<dbReference type="EMBL" id="LT854705">
    <property type="protein sequence ID" value="SMS13823.1"/>
    <property type="molecule type" value="Genomic_DNA"/>
</dbReference>
<evidence type="ECO:0000313" key="1">
    <source>
        <dbReference type="EMBL" id="SMS13823.1"/>
    </source>
</evidence>
<gene>
    <name evidence="1" type="ORF">LZ3411_0773</name>
</gene>
<reference evidence="2" key="1">
    <citation type="submission" date="2017-05" db="EMBL/GenBank/DDBJ databases">
        <authorList>
            <person name="Papadimitriou K."/>
        </authorList>
    </citation>
    <scope>NUCLEOTIDE SEQUENCE [LARGE SCALE GENOMIC DNA]</scope>
    <source>
        <strain evidence="2">ACA-DC 3411</strain>
    </source>
</reference>
<name>A0A1Y6JY82_9LACO</name>
<proteinExistence type="predicted"/>
<evidence type="ECO:0000313" key="2">
    <source>
        <dbReference type="Proteomes" id="UP000195412"/>
    </source>
</evidence>
<dbReference type="KEGG" id="lzy:LZ3411_0773"/>
<dbReference type="Proteomes" id="UP000195412">
    <property type="component" value="Chromosome I"/>
</dbReference>